<feature type="domain" description="Response regulatory" evidence="4">
    <location>
        <begin position="7"/>
        <end position="124"/>
    </location>
</feature>
<evidence type="ECO:0000259" key="4">
    <source>
        <dbReference type="PROSITE" id="PS50110"/>
    </source>
</evidence>
<dbReference type="SUPFAM" id="SSF55874">
    <property type="entry name" value="ATPase domain of HSP90 chaperone/DNA topoisomerase II/histidine kinase"/>
    <property type="match status" value="1"/>
</dbReference>
<evidence type="ECO:0000256" key="1">
    <source>
        <dbReference type="ARBA" id="ARBA00022553"/>
    </source>
</evidence>
<reference evidence="5 6" key="1">
    <citation type="submission" date="2020-08" db="EMBL/GenBank/DDBJ databases">
        <title>Whole genome sequence of Shewanella sp strain PS-2.</title>
        <authorList>
            <person name="Das S.K."/>
        </authorList>
    </citation>
    <scope>NUCLEOTIDE SEQUENCE [LARGE SCALE GENOMIC DNA]</scope>
    <source>
        <strain evidence="5 6">PS-2</strain>
    </source>
</reference>
<dbReference type="InterPro" id="IPR005467">
    <property type="entry name" value="His_kinase_dom"/>
</dbReference>
<dbReference type="InterPro" id="IPR036097">
    <property type="entry name" value="HisK_dim/P_sf"/>
</dbReference>
<dbReference type="SMART" id="SM00448">
    <property type="entry name" value="REC"/>
    <property type="match status" value="2"/>
</dbReference>
<feature type="domain" description="Response regulatory" evidence="4">
    <location>
        <begin position="159"/>
        <end position="275"/>
    </location>
</feature>
<dbReference type="InterPro" id="IPR011006">
    <property type="entry name" value="CheY-like_superfamily"/>
</dbReference>
<comment type="caution">
    <text evidence="5">The sequence shown here is derived from an EMBL/GenBank/DDBJ whole genome shotgun (WGS) entry which is preliminary data.</text>
</comment>
<sequence>MQLSQMQTLIVEDMGTLRKIMAEQLRQLGFGQVLQADNGRQALEILQDSHVDILLLDWSMPDGPGQELLEALRQEDKWRDLPVILVTANTHRSLVEEAIKYGVADIIAKPFTSKSLQSRVQQVLTSCRKKQVRRIAPISQDNANCIGNSFVEQADTKNTVLVVDDMPDNLAFMARLLNEEYTVLFAKDGKTALKICQAEIPPDLVLLDVMMPQMDGHQVLKALRNHPLSADIPVIFVSALADVEHHLQGLRGGAIDYLTKPVQPEILKLKLVNQLAQLERQRVLQREYEDMRLKVKLKDNADCIISHDLKSPLATISALAQKLAQDKSCPKDWLPKINLVDELALQSINTVNLTSDILRIESGNYDLDAEWFSVHSMLKQLLQAVQAIFQHKQLVAYLSPDEDPCSTFDVMGDPKLSHPMLFNLIKNAFESARTRTKVSISLTLEGGDVVIKIENAGIVPLTIRERFWDKYVTHGKSEGVGVGTYSARLFARAQGGDTFLMVDDSKPVTRIEVRLPAAIDAVVQLAEN</sequence>
<accession>A0ABS9QYJ6</accession>
<feature type="domain" description="Histidine kinase" evidence="3">
    <location>
        <begin position="304"/>
        <end position="519"/>
    </location>
</feature>
<dbReference type="Gene3D" id="3.40.50.2300">
    <property type="match status" value="2"/>
</dbReference>
<keyword evidence="6" id="KW-1185">Reference proteome</keyword>
<dbReference type="SMART" id="SM00387">
    <property type="entry name" value="HATPase_c"/>
    <property type="match status" value="1"/>
</dbReference>
<dbReference type="InterPro" id="IPR036890">
    <property type="entry name" value="HATPase_C_sf"/>
</dbReference>
<feature type="modified residue" description="4-aspartylphosphate" evidence="2">
    <location>
        <position position="208"/>
    </location>
</feature>
<name>A0ABS9QYJ6_9GAMM</name>
<evidence type="ECO:0000313" key="5">
    <source>
        <dbReference type="EMBL" id="MCG9965441.1"/>
    </source>
</evidence>
<dbReference type="PANTHER" id="PTHR43547">
    <property type="entry name" value="TWO-COMPONENT HISTIDINE KINASE"/>
    <property type="match status" value="1"/>
</dbReference>
<dbReference type="InterPro" id="IPR003594">
    <property type="entry name" value="HATPase_dom"/>
</dbReference>
<dbReference type="EMBL" id="JACSDI010000014">
    <property type="protein sequence ID" value="MCG9965441.1"/>
    <property type="molecule type" value="Genomic_DNA"/>
</dbReference>
<keyword evidence="1 2" id="KW-0597">Phosphoprotein</keyword>
<dbReference type="Proteomes" id="UP000829384">
    <property type="component" value="Unassembled WGS sequence"/>
</dbReference>
<proteinExistence type="predicted"/>
<protein>
    <submittedName>
        <fullName evidence="5">Response regulator</fullName>
    </submittedName>
</protein>
<evidence type="ECO:0000259" key="3">
    <source>
        <dbReference type="PROSITE" id="PS50109"/>
    </source>
</evidence>
<dbReference type="PANTHER" id="PTHR43547:SF2">
    <property type="entry name" value="HYBRID SIGNAL TRANSDUCTION HISTIDINE KINASE C"/>
    <property type="match status" value="1"/>
</dbReference>
<gene>
    <name evidence="5" type="ORF">H9J30_16170</name>
</gene>
<feature type="modified residue" description="4-aspartylphosphate" evidence="2">
    <location>
        <position position="57"/>
    </location>
</feature>
<dbReference type="SUPFAM" id="SSF47384">
    <property type="entry name" value="Homodimeric domain of signal transducing histidine kinase"/>
    <property type="match status" value="1"/>
</dbReference>
<organism evidence="5 6">
    <name type="scientific">Shewanella cutis</name>
    <dbReference type="NCBI Taxonomy" id="2766780"/>
    <lineage>
        <taxon>Bacteria</taxon>
        <taxon>Pseudomonadati</taxon>
        <taxon>Pseudomonadota</taxon>
        <taxon>Gammaproteobacteria</taxon>
        <taxon>Alteromonadales</taxon>
        <taxon>Shewanellaceae</taxon>
        <taxon>Shewanella</taxon>
    </lineage>
</organism>
<dbReference type="Pfam" id="PF00072">
    <property type="entry name" value="Response_reg"/>
    <property type="match status" value="2"/>
</dbReference>
<dbReference type="PROSITE" id="PS50110">
    <property type="entry name" value="RESPONSE_REGULATORY"/>
    <property type="match status" value="2"/>
</dbReference>
<dbReference type="SUPFAM" id="SSF52172">
    <property type="entry name" value="CheY-like"/>
    <property type="match status" value="2"/>
</dbReference>
<dbReference type="InterPro" id="IPR001789">
    <property type="entry name" value="Sig_transdc_resp-reg_receiver"/>
</dbReference>
<dbReference type="Gene3D" id="3.30.565.10">
    <property type="entry name" value="Histidine kinase-like ATPase, C-terminal domain"/>
    <property type="match status" value="1"/>
</dbReference>
<dbReference type="RefSeq" id="WP_240131936.1">
    <property type="nucleotide sequence ID" value="NZ_JACSDI010000014.1"/>
</dbReference>
<evidence type="ECO:0000313" key="6">
    <source>
        <dbReference type="Proteomes" id="UP000829384"/>
    </source>
</evidence>
<evidence type="ECO:0000256" key="2">
    <source>
        <dbReference type="PROSITE-ProRule" id="PRU00169"/>
    </source>
</evidence>
<dbReference type="Pfam" id="PF02518">
    <property type="entry name" value="HATPase_c"/>
    <property type="match status" value="1"/>
</dbReference>
<dbReference type="PROSITE" id="PS50109">
    <property type="entry name" value="HIS_KIN"/>
    <property type="match status" value="1"/>
</dbReference>